<reference evidence="2" key="1">
    <citation type="submission" date="2011-09" db="EMBL/GenBank/DDBJ databases">
        <title>The permanent draft genome of Mucilaginibacter paludis DSM 18603.</title>
        <authorList>
            <consortium name="US DOE Joint Genome Institute (JGI-PGF)"/>
            <person name="Lucas S."/>
            <person name="Han J."/>
            <person name="Lapidus A."/>
            <person name="Bruce D."/>
            <person name="Goodwin L."/>
            <person name="Pitluck S."/>
            <person name="Peters L."/>
            <person name="Kyrpides N."/>
            <person name="Mavromatis K."/>
            <person name="Ivanova N."/>
            <person name="Mikhailova N."/>
            <person name="Held B."/>
            <person name="Detter J.C."/>
            <person name="Tapia R."/>
            <person name="Han C."/>
            <person name="Land M."/>
            <person name="Hauser L."/>
            <person name="Markowitz V."/>
            <person name="Cheng J.-F."/>
            <person name="Hugenholtz P."/>
            <person name="Woyke T."/>
            <person name="Wu D."/>
            <person name="Tindall B."/>
            <person name="Brambilla E."/>
            <person name="Klenk H.-P."/>
            <person name="Eisen J.A."/>
        </authorList>
    </citation>
    <scope>NUCLEOTIDE SEQUENCE [LARGE SCALE GENOMIC DNA]</scope>
    <source>
        <strain evidence="2">DSM 18603</strain>
    </source>
</reference>
<keyword evidence="1" id="KW-0812">Transmembrane</keyword>
<feature type="transmembrane region" description="Helical" evidence="1">
    <location>
        <begin position="6"/>
        <end position="24"/>
    </location>
</feature>
<dbReference type="AlphaFoldDB" id="H1Y057"/>
<organism evidence="2 3">
    <name type="scientific">Mucilaginibacter paludis DSM 18603</name>
    <dbReference type="NCBI Taxonomy" id="714943"/>
    <lineage>
        <taxon>Bacteria</taxon>
        <taxon>Pseudomonadati</taxon>
        <taxon>Bacteroidota</taxon>
        <taxon>Sphingobacteriia</taxon>
        <taxon>Sphingobacteriales</taxon>
        <taxon>Sphingobacteriaceae</taxon>
        <taxon>Mucilaginibacter</taxon>
    </lineage>
</organism>
<feature type="transmembrane region" description="Helical" evidence="1">
    <location>
        <begin position="31"/>
        <end position="50"/>
    </location>
</feature>
<dbReference type="eggNOG" id="ENOG5032VF1">
    <property type="taxonomic scope" value="Bacteria"/>
</dbReference>
<feature type="transmembrane region" description="Helical" evidence="1">
    <location>
        <begin position="62"/>
        <end position="82"/>
    </location>
</feature>
<evidence type="ECO:0000313" key="3">
    <source>
        <dbReference type="Proteomes" id="UP000002774"/>
    </source>
</evidence>
<sequence length="216" mass="25786">MLNYITFSTAFEIQCFLVAIFCLSRDMELPWRIIPIYLLITCIVEFIGIYLKREHQPNQWPYNILLVCHIVFTSFMFSSLLSKYKNNRPPIIGGLVVLILFYAYDLFQHGFLRFNILCYNSMSVFFTVYSLFYFYLLLQEDTYIRLQYSADFWWVCGVLFFYFGNTAINLFRGKLAGIMITPKHAITYYIYIVLNVILYGCWSYSFICRKWLTSKV</sequence>
<keyword evidence="1" id="KW-0472">Membrane</keyword>
<gene>
    <name evidence="2" type="ORF">Mucpa_3874</name>
</gene>
<proteinExistence type="predicted"/>
<keyword evidence="1" id="KW-1133">Transmembrane helix</keyword>
<accession>H1Y057</accession>
<dbReference type="HOGENOM" id="CLU_1276444_0_0_10"/>
<feature type="transmembrane region" description="Helical" evidence="1">
    <location>
        <begin position="150"/>
        <end position="168"/>
    </location>
</feature>
<dbReference type="STRING" id="714943.Mucpa_3874"/>
<dbReference type="Proteomes" id="UP000002774">
    <property type="component" value="Chromosome"/>
</dbReference>
<keyword evidence="3" id="KW-1185">Reference proteome</keyword>
<evidence type="ECO:0000256" key="1">
    <source>
        <dbReference type="SAM" id="Phobius"/>
    </source>
</evidence>
<feature type="transmembrane region" description="Helical" evidence="1">
    <location>
        <begin position="89"/>
        <end position="107"/>
    </location>
</feature>
<protein>
    <recommendedName>
        <fullName evidence="4">YhhN family protein</fullName>
    </recommendedName>
</protein>
<evidence type="ECO:0000313" key="2">
    <source>
        <dbReference type="EMBL" id="EHQ27966.1"/>
    </source>
</evidence>
<feature type="transmembrane region" description="Helical" evidence="1">
    <location>
        <begin position="188"/>
        <end position="207"/>
    </location>
</feature>
<dbReference type="EMBL" id="CM001403">
    <property type="protein sequence ID" value="EHQ27966.1"/>
    <property type="molecule type" value="Genomic_DNA"/>
</dbReference>
<name>H1Y057_9SPHI</name>
<feature type="transmembrane region" description="Helical" evidence="1">
    <location>
        <begin position="119"/>
        <end position="138"/>
    </location>
</feature>
<evidence type="ECO:0008006" key="4">
    <source>
        <dbReference type="Google" id="ProtNLM"/>
    </source>
</evidence>